<comment type="similarity">
    <text evidence="1">Belongs to the PAIP2 family.</text>
</comment>
<protein>
    <submittedName>
        <fullName evidence="5">Uncharacterized protein LOC115232627 isoform X1</fullName>
    </submittedName>
</protein>
<dbReference type="PANTHER" id="PTHR13154:SF6">
    <property type="entry name" value="GEO05078P1"/>
    <property type="match status" value="1"/>
</dbReference>
<dbReference type="KEGG" id="osn:115232627"/>
<dbReference type="PANTHER" id="PTHR13154">
    <property type="entry name" value="POLYADENYLATE-BINDING PROTEIN-INTERACTING PROTEIN 2"/>
    <property type="match status" value="1"/>
</dbReference>
<sequence length="186" mass="20953">MPTPPPPPPPHTSVCSSSTTTTTATTTIFVSLSSLSSLMSANMKYSNKIKMEADPGKSEVDFSEYMWMGEEGVENFDRQVEKEILEEILKEGHWWLFSSGSQLKSELNTTDQLTSLPITEEQLEWNRLQEAYEEMLNEKQQPSSLSNSCLTERFNDIHLSTPLTKEQIANSRLNPNAPEFIPSTGF</sequence>
<keyword evidence="2" id="KW-0832">Ubl conjugation</keyword>
<dbReference type="InterPro" id="IPR009818">
    <property type="entry name" value="PAM2_motif"/>
</dbReference>
<keyword evidence="3" id="KW-0810">Translation regulation</keyword>
<dbReference type="Pfam" id="PF07145">
    <property type="entry name" value="PAM2"/>
    <property type="match status" value="1"/>
</dbReference>
<evidence type="ECO:0000313" key="5">
    <source>
        <dbReference type="RefSeq" id="XP_029658480.2"/>
    </source>
</evidence>
<dbReference type="Proteomes" id="UP000515154">
    <property type="component" value="Linkage group LG2"/>
</dbReference>
<evidence type="ECO:0000256" key="2">
    <source>
        <dbReference type="ARBA" id="ARBA00022843"/>
    </source>
</evidence>
<evidence type="ECO:0000256" key="3">
    <source>
        <dbReference type="ARBA" id="ARBA00022845"/>
    </source>
</evidence>
<name>A0A6P7U801_9MOLL</name>
<dbReference type="AlphaFoldDB" id="A0A6P7U801"/>
<keyword evidence="4" id="KW-1185">Reference proteome</keyword>
<dbReference type="InterPro" id="IPR040396">
    <property type="entry name" value="PAIP2-like"/>
</dbReference>
<organism evidence="4 5">
    <name type="scientific">Octopus sinensis</name>
    <name type="common">East Asian common octopus</name>
    <dbReference type="NCBI Taxonomy" id="2607531"/>
    <lineage>
        <taxon>Eukaryota</taxon>
        <taxon>Metazoa</taxon>
        <taxon>Spiralia</taxon>
        <taxon>Lophotrochozoa</taxon>
        <taxon>Mollusca</taxon>
        <taxon>Cephalopoda</taxon>
        <taxon>Coleoidea</taxon>
        <taxon>Octopodiformes</taxon>
        <taxon>Octopoda</taxon>
        <taxon>Incirrata</taxon>
        <taxon>Octopodidae</taxon>
        <taxon>Octopus</taxon>
    </lineage>
</organism>
<accession>A0A6P7U801</accession>
<gene>
    <name evidence="5" type="primary">LOC115232627</name>
</gene>
<dbReference type="GO" id="GO:0000900">
    <property type="term" value="F:mRNA regulatory element binding translation repressor activity"/>
    <property type="evidence" value="ECO:0007669"/>
    <property type="project" value="InterPro"/>
</dbReference>
<dbReference type="GO" id="GO:0005737">
    <property type="term" value="C:cytoplasm"/>
    <property type="evidence" value="ECO:0007669"/>
    <property type="project" value="TreeGrafter"/>
</dbReference>
<dbReference type="RefSeq" id="XP_029658480.2">
    <property type="nucleotide sequence ID" value="XM_029802620.2"/>
</dbReference>
<reference evidence="5" key="1">
    <citation type="submission" date="2025-08" db="UniProtKB">
        <authorList>
            <consortium name="RefSeq"/>
        </authorList>
    </citation>
    <scope>IDENTIFICATION</scope>
</reference>
<proteinExistence type="inferred from homology"/>
<dbReference type="GO" id="GO:0045947">
    <property type="term" value="P:negative regulation of translational initiation"/>
    <property type="evidence" value="ECO:0007669"/>
    <property type="project" value="InterPro"/>
</dbReference>
<evidence type="ECO:0000256" key="1">
    <source>
        <dbReference type="ARBA" id="ARBA00006858"/>
    </source>
</evidence>
<evidence type="ECO:0000313" key="4">
    <source>
        <dbReference type="Proteomes" id="UP000515154"/>
    </source>
</evidence>